<feature type="signal peptide" evidence="1">
    <location>
        <begin position="1"/>
        <end position="31"/>
    </location>
</feature>
<proteinExistence type="predicted"/>
<protein>
    <recommendedName>
        <fullName evidence="4">Chaplin</fullName>
    </recommendedName>
</protein>
<reference evidence="3" key="1">
    <citation type="journal article" date="2019" name="Int. J. Syst. Evol. Microbiol.">
        <title>The Global Catalogue of Microorganisms (GCM) 10K type strain sequencing project: providing services to taxonomists for standard genome sequencing and annotation.</title>
        <authorList>
            <consortium name="The Broad Institute Genomics Platform"/>
            <consortium name="The Broad Institute Genome Sequencing Center for Infectious Disease"/>
            <person name="Wu L."/>
            <person name="Ma J."/>
        </authorList>
    </citation>
    <scope>NUCLEOTIDE SEQUENCE [LARGE SCALE GENOMIC DNA]</scope>
    <source>
        <strain evidence="3">KCTC 42087</strain>
    </source>
</reference>
<evidence type="ECO:0000313" key="2">
    <source>
        <dbReference type="EMBL" id="MFC5753630.1"/>
    </source>
</evidence>
<evidence type="ECO:0000256" key="1">
    <source>
        <dbReference type="SAM" id="SignalP"/>
    </source>
</evidence>
<keyword evidence="3" id="KW-1185">Reference proteome</keyword>
<organism evidence="2 3">
    <name type="scientific">Actinomadura rugatobispora</name>
    <dbReference type="NCBI Taxonomy" id="1994"/>
    <lineage>
        <taxon>Bacteria</taxon>
        <taxon>Bacillati</taxon>
        <taxon>Actinomycetota</taxon>
        <taxon>Actinomycetes</taxon>
        <taxon>Streptosporangiales</taxon>
        <taxon>Thermomonosporaceae</taxon>
        <taxon>Actinomadura</taxon>
    </lineage>
</organism>
<evidence type="ECO:0000313" key="3">
    <source>
        <dbReference type="Proteomes" id="UP001596074"/>
    </source>
</evidence>
<gene>
    <name evidence="2" type="ORF">ACFPZN_49115</name>
</gene>
<keyword evidence="1" id="KW-0732">Signal</keyword>
<feature type="chain" id="PRO_5047382552" description="Chaplin" evidence="1">
    <location>
        <begin position="32"/>
        <end position="81"/>
    </location>
</feature>
<comment type="caution">
    <text evidence="2">The sequence shown here is derived from an EMBL/GenBank/DDBJ whole genome shotgun (WGS) entry which is preliminary data.</text>
</comment>
<evidence type="ECO:0008006" key="4">
    <source>
        <dbReference type="Google" id="ProtNLM"/>
    </source>
</evidence>
<accession>A0ABW1AGJ4</accession>
<sequence>MLSTTFARFATLVAASAAGLFLTVGTAAANAAPEEVENRDDVQGIAVPVTANVFGSTCSVNVMAAPEKCNNVPDEVTDIGF</sequence>
<dbReference type="RefSeq" id="WP_378290844.1">
    <property type="nucleotide sequence ID" value="NZ_JBHSON010000117.1"/>
</dbReference>
<dbReference type="EMBL" id="JBHSON010000117">
    <property type="protein sequence ID" value="MFC5753630.1"/>
    <property type="molecule type" value="Genomic_DNA"/>
</dbReference>
<name>A0ABW1AGJ4_9ACTN</name>
<dbReference type="Proteomes" id="UP001596074">
    <property type="component" value="Unassembled WGS sequence"/>
</dbReference>